<dbReference type="EMBL" id="SMAB01000029">
    <property type="protein sequence ID" value="TCS78224.1"/>
    <property type="molecule type" value="Genomic_DNA"/>
</dbReference>
<gene>
    <name evidence="2" type="ORF">EDD72_1291</name>
</gene>
<dbReference type="OrthoDB" id="282886at2"/>
<organism evidence="2 3">
    <name type="scientific">Tepidibacillus fermentans</name>
    <dbReference type="NCBI Taxonomy" id="1281767"/>
    <lineage>
        <taxon>Bacteria</taxon>
        <taxon>Bacillati</taxon>
        <taxon>Bacillota</taxon>
        <taxon>Bacilli</taxon>
        <taxon>Bacillales</taxon>
        <taxon>Bacillaceae</taxon>
        <taxon>Tepidibacillus</taxon>
    </lineage>
</organism>
<dbReference type="Proteomes" id="UP000295788">
    <property type="component" value="Unassembled WGS sequence"/>
</dbReference>
<dbReference type="Pfam" id="PF10694">
    <property type="entry name" value="DUF2500"/>
    <property type="match status" value="1"/>
</dbReference>
<evidence type="ECO:0000313" key="3">
    <source>
        <dbReference type="Proteomes" id="UP000295788"/>
    </source>
</evidence>
<dbReference type="Gene3D" id="2.40.50.660">
    <property type="match status" value="1"/>
</dbReference>
<dbReference type="RefSeq" id="WP_132770620.1">
    <property type="nucleotide sequence ID" value="NZ_SMAB01000029.1"/>
</dbReference>
<proteinExistence type="predicted"/>
<dbReference type="AlphaFoldDB" id="A0A4R3K5U7"/>
<evidence type="ECO:0000256" key="1">
    <source>
        <dbReference type="SAM" id="Phobius"/>
    </source>
</evidence>
<name>A0A4R3K5U7_9BACI</name>
<comment type="caution">
    <text evidence="2">The sequence shown here is derived from an EMBL/GenBank/DDBJ whole genome shotgun (WGS) entry which is preliminary data.</text>
</comment>
<keyword evidence="3" id="KW-1185">Reference proteome</keyword>
<keyword evidence="1" id="KW-1133">Transmembrane helix</keyword>
<evidence type="ECO:0000313" key="2">
    <source>
        <dbReference type="EMBL" id="TCS78224.1"/>
    </source>
</evidence>
<dbReference type="InterPro" id="IPR019635">
    <property type="entry name" value="DUF2500"/>
</dbReference>
<protein>
    <submittedName>
        <fullName evidence="2">Uncharacterized protein DUF2500</fullName>
    </submittedName>
</protein>
<accession>A0A4R3K5U7</accession>
<reference evidence="2 3" key="1">
    <citation type="submission" date="2019-03" db="EMBL/GenBank/DDBJ databases">
        <title>Genomic Encyclopedia of Type Strains, Phase IV (KMG-IV): sequencing the most valuable type-strain genomes for metagenomic binning, comparative biology and taxonomic classification.</title>
        <authorList>
            <person name="Goeker M."/>
        </authorList>
    </citation>
    <scope>NUCLEOTIDE SEQUENCE [LARGE SCALE GENOMIC DNA]</scope>
    <source>
        <strain evidence="2 3">DSM 23802</strain>
    </source>
</reference>
<sequence>MDSPFILMIVALTISLSLFFVALLLPRFIDQMIRLPKIKTQAVLIYKGIRYSDEGLYLYILIFELPTGKRLTFHVKENQFIDYQLGDHGILTYRGNQFLKFHIKY</sequence>
<feature type="transmembrane region" description="Helical" evidence="1">
    <location>
        <begin position="6"/>
        <end position="29"/>
    </location>
</feature>
<keyword evidence="1" id="KW-0472">Membrane</keyword>
<keyword evidence="1" id="KW-0812">Transmembrane</keyword>